<proteinExistence type="predicted"/>
<dbReference type="SUPFAM" id="SSF54523">
    <property type="entry name" value="Pili subunits"/>
    <property type="match status" value="1"/>
</dbReference>
<keyword evidence="1" id="KW-0472">Membrane</keyword>
<gene>
    <name evidence="2" type="ORF">COU46_03575</name>
</gene>
<dbReference type="InterPro" id="IPR045584">
    <property type="entry name" value="Pilin-like"/>
</dbReference>
<dbReference type="Gene3D" id="3.30.700.10">
    <property type="entry name" value="Glycoprotein, Type 4 Pilin"/>
    <property type="match status" value="1"/>
</dbReference>
<dbReference type="Proteomes" id="UP000229383">
    <property type="component" value="Unassembled WGS sequence"/>
</dbReference>
<dbReference type="InterPro" id="IPR012902">
    <property type="entry name" value="N_methyl_site"/>
</dbReference>
<organism evidence="2 3">
    <name type="scientific">Candidatus Niyogibacteria bacterium CG10_big_fil_rev_8_21_14_0_10_42_19</name>
    <dbReference type="NCBI Taxonomy" id="1974725"/>
    <lineage>
        <taxon>Bacteria</taxon>
        <taxon>Candidatus Niyogiibacteriota</taxon>
    </lineage>
</organism>
<sequence>MFSFKKIKNKEGFVWYERPGSVFKKIDIAGQQNKLVRAGFTIIELVVVIAIFATISSIILLNYPRVSQEAAINRSAQEIAVAFRRTQSFALGVRSFGGDFPGYGVYFSKSLPREYVIFADQNQNGAYDGVLEDKERFKMGGLPQITKLCVDTESAPPGNCEDATYITVFYLRPDPSVVLSSNLGTHSDVKIVLETSFGFKRSVVSFVGGQIETRDGE</sequence>
<evidence type="ECO:0008006" key="4">
    <source>
        <dbReference type="Google" id="ProtNLM"/>
    </source>
</evidence>
<reference evidence="3" key="1">
    <citation type="submission" date="2017-09" db="EMBL/GenBank/DDBJ databases">
        <title>Depth-based differentiation of microbial function through sediment-hosted aquifers and enrichment of novel symbionts in the deep terrestrial subsurface.</title>
        <authorList>
            <person name="Probst A.J."/>
            <person name="Ladd B."/>
            <person name="Jarett J.K."/>
            <person name="Geller-Mcgrath D.E."/>
            <person name="Sieber C.M.K."/>
            <person name="Emerson J.B."/>
            <person name="Anantharaman K."/>
            <person name="Thomas B.C."/>
            <person name="Malmstrom R."/>
            <person name="Stieglmeier M."/>
            <person name="Klingl A."/>
            <person name="Woyke T."/>
            <person name="Ryan C.M."/>
            <person name="Banfield J.F."/>
        </authorList>
    </citation>
    <scope>NUCLEOTIDE SEQUENCE [LARGE SCALE GENOMIC DNA]</scope>
</reference>
<keyword evidence="1" id="KW-0812">Transmembrane</keyword>
<keyword evidence="1" id="KW-1133">Transmembrane helix</keyword>
<name>A0A2H0TES6_9BACT</name>
<evidence type="ECO:0000313" key="3">
    <source>
        <dbReference type="Proteomes" id="UP000229383"/>
    </source>
</evidence>
<comment type="caution">
    <text evidence="2">The sequence shown here is derived from an EMBL/GenBank/DDBJ whole genome shotgun (WGS) entry which is preliminary data.</text>
</comment>
<protein>
    <recommendedName>
        <fullName evidence="4">Type II secretion system protein GspH</fullName>
    </recommendedName>
</protein>
<dbReference type="AlphaFoldDB" id="A0A2H0TES6"/>
<dbReference type="EMBL" id="PFCN01000040">
    <property type="protein sequence ID" value="PIR70046.1"/>
    <property type="molecule type" value="Genomic_DNA"/>
</dbReference>
<feature type="transmembrane region" description="Helical" evidence="1">
    <location>
        <begin position="42"/>
        <end position="63"/>
    </location>
</feature>
<evidence type="ECO:0000313" key="2">
    <source>
        <dbReference type="EMBL" id="PIR70046.1"/>
    </source>
</evidence>
<evidence type="ECO:0000256" key="1">
    <source>
        <dbReference type="SAM" id="Phobius"/>
    </source>
</evidence>
<accession>A0A2H0TES6</accession>
<dbReference type="NCBIfam" id="TIGR02532">
    <property type="entry name" value="IV_pilin_GFxxxE"/>
    <property type="match status" value="1"/>
</dbReference>